<name>A0A1E5P1J4_9ACTN</name>
<evidence type="ECO:0008006" key="3">
    <source>
        <dbReference type="Google" id="ProtNLM"/>
    </source>
</evidence>
<reference evidence="1 2" key="1">
    <citation type="submission" date="2016-08" db="EMBL/GenBank/DDBJ databases">
        <title>Complete genome sequence of Streptomyces agglomeratus strain 6-3-2, a novel anti-MRSA actinomycete isolated from Wuli of Tebit, China.</title>
        <authorList>
            <person name="Chen X."/>
        </authorList>
    </citation>
    <scope>NUCLEOTIDE SEQUENCE [LARGE SCALE GENOMIC DNA]</scope>
    <source>
        <strain evidence="1 2">6-3-2</strain>
    </source>
</reference>
<dbReference type="InterPro" id="IPR006637">
    <property type="entry name" value="ChW"/>
</dbReference>
<evidence type="ECO:0000313" key="2">
    <source>
        <dbReference type="Proteomes" id="UP000095759"/>
    </source>
</evidence>
<gene>
    <name evidence="1" type="ORF">AS594_01580</name>
</gene>
<dbReference type="STRING" id="285458.BGM19_35265"/>
<dbReference type="SMART" id="SM00728">
    <property type="entry name" value="ChW"/>
    <property type="match status" value="2"/>
</dbReference>
<keyword evidence="2" id="KW-1185">Reference proteome</keyword>
<comment type="caution">
    <text evidence="1">The sequence shown here is derived from an EMBL/GenBank/DDBJ whole genome shotgun (WGS) entry which is preliminary data.</text>
</comment>
<accession>A0A1E5P1J4</accession>
<proteinExistence type="predicted"/>
<organism evidence="1 2">
    <name type="scientific">Streptomyces agglomeratus</name>
    <dbReference type="NCBI Taxonomy" id="285458"/>
    <lineage>
        <taxon>Bacteria</taxon>
        <taxon>Bacillati</taxon>
        <taxon>Actinomycetota</taxon>
        <taxon>Actinomycetes</taxon>
        <taxon>Kitasatosporales</taxon>
        <taxon>Streptomycetaceae</taxon>
        <taxon>Streptomyces</taxon>
    </lineage>
</organism>
<protein>
    <recommendedName>
        <fullName evidence="3">Clostridial hydrophobic W</fullName>
    </recommendedName>
</protein>
<dbReference type="Proteomes" id="UP000095759">
    <property type="component" value="Unassembled WGS sequence"/>
</dbReference>
<sequence length="142" mass="15264">MAEAATEEVKVCYRAHVAGKGWMEWNCNGQFAGTVGENRAIEAMDIQVWGRGYFCADAHIRNVGWQAPYGDCVASGQVKRVGTVGQALPMEAVRITLSYGSLEGIGHVQDIGWIGPFRGDHITVGTTGQGKNLELVTLKVIG</sequence>
<dbReference type="AlphaFoldDB" id="A0A1E5P1J4"/>
<evidence type="ECO:0000313" key="1">
    <source>
        <dbReference type="EMBL" id="OEJ23379.1"/>
    </source>
</evidence>
<dbReference type="EMBL" id="MEHJ01000001">
    <property type="protein sequence ID" value="OEJ23379.1"/>
    <property type="molecule type" value="Genomic_DNA"/>
</dbReference>
<dbReference type="Pfam" id="PF07538">
    <property type="entry name" value="ChW"/>
    <property type="match status" value="3"/>
</dbReference>